<dbReference type="SUPFAM" id="SSF54001">
    <property type="entry name" value="Cysteine proteinases"/>
    <property type="match status" value="1"/>
</dbReference>
<reference evidence="2 3" key="1">
    <citation type="submission" date="2016-08" db="EMBL/GenBank/DDBJ databases">
        <title>Genomes of anaerobic fungi encode conserved fungal cellulosomes for biomass hydrolysis.</title>
        <authorList>
            <consortium name="DOE Joint Genome Institute"/>
            <person name="Haitjema C.H."/>
            <person name="Gilmore S.P."/>
            <person name="Henske J.K."/>
            <person name="Solomon K.V."/>
            <person name="De Groot R."/>
            <person name="Kuo A."/>
            <person name="Mondo S.J."/>
            <person name="Salamov A.A."/>
            <person name="Labutti K."/>
            <person name="Zhao Z."/>
            <person name="Chiniquy J."/>
            <person name="Barry K."/>
            <person name="Brewer H.M."/>
            <person name="Purvine S.O."/>
            <person name="Wright A.T."/>
            <person name="Boxma B."/>
            <person name="Van Alen T."/>
            <person name="Hackstein J.H."/>
            <person name="Baker S.E."/>
            <person name="Grigoriev I.V."/>
            <person name="O'Malley M.A."/>
        </authorList>
    </citation>
    <scope>NUCLEOTIDE SEQUENCE [LARGE SCALE GENOMIC DNA]</scope>
    <source>
        <strain evidence="3">finn</strain>
    </source>
</reference>
<dbReference type="InterPro" id="IPR002931">
    <property type="entry name" value="Transglutaminase-like"/>
</dbReference>
<proteinExistence type="predicted"/>
<organism evidence="2 3">
    <name type="scientific">Piromyces finnis</name>
    <dbReference type="NCBI Taxonomy" id="1754191"/>
    <lineage>
        <taxon>Eukaryota</taxon>
        <taxon>Fungi</taxon>
        <taxon>Fungi incertae sedis</taxon>
        <taxon>Chytridiomycota</taxon>
        <taxon>Chytridiomycota incertae sedis</taxon>
        <taxon>Neocallimastigomycetes</taxon>
        <taxon>Neocallimastigales</taxon>
        <taxon>Neocallimastigaceae</taxon>
        <taxon>Piromyces</taxon>
    </lineage>
</organism>
<dbReference type="EMBL" id="MCFH01000018">
    <property type="protein sequence ID" value="ORX51362.1"/>
    <property type="molecule type" value="Genomic_DNA"/>
</dbReference>
<dbReference type="OrthoDB" id="6129702at2759"/>
<gene>
    <name evidence="2" type="ORF">BCR36DRAFT_411829</name>
</gene>
<dbReference type="Gene3D" id="3.10.620.30">
    <property type="match status" value="1"/>
</dbReference>
<feature type="domain" description="Transglutaminase-like" evidence="1">
    <location>
        <begin position="171"/>
        <end position="257"/>
    </location>
</feature>
<accession>A0A1Y1VAG9</accession>
<dbReference type="Proteomes" id="UP000193719">
    <property type="component" value="Unassembled WGS sequence"/>
</dbReference>
<dbReference type="Pfam" id="PF01841">
    <property type="entry name" value="Transglut_core"/>
    <property type="match status" value="1"/>
</dbReference>
<dbReference type="AlphaFoldDB" id="A0A1Y1VAG9"/>
<evidence type="ECO:0000259" key="1">
    <source>
        <dbReference type="Pfam" id="PF01841"/>
    </source>
</evidence>
<evidence type="ECO:0000313" key="3">
    <source>
        <dbReference type="Proteomes" id="UP000193719"/>
    </source>
</evidence>
<reference evidence="2 3" key="2">
    <citation type="submission" date="2016-08" db="EMBL/GenBank/DDBJ databases">
        <title>Pervasive Adenine N6-methylation of Active Genes in Fungi.</title>
        <authorList>
            <consortium name="DOE Joint Genome Institute"/>
            <person name="Mondo S.J."/>
            <person name="Dannebaum R.O."/>
            <person name="Kuo R.C."/>
            <person name="Labutti K."/>
            <person name="Haridas S."/>
            <person name="Kuo A."/>
            <person name="Salamov A."/>
            <person name="Ahrendt S.R."/>
            <person name="Lipzen A."/>
            <person name="Sullivan W."/>
            <person name="Andreopoulos W.B."/>
            <person name="Clum A."/>
            <person name="Lindquist E."/>
            <person name="Daum C."/>
            <person name="Ramamoorthy G.K."/>
            <person name="Gryganskyi A."/>
            <person name="Culley D."/>
            <person name="Magnuson J.K."/>
            <person name="James T.Y."/>
            <person name="O'Malley M.A."/>
            <person name="Stajich J.E."/>
            <person name="Spatafora J.W."/>
            <person name="Visel A."/>
            <person name="Grigoriev I.V."/>
        </authorList>
    </citation>
    <scope>NUCLEOTIDE SEQUENCE [LARGE SCALE GENOMIC DNA]</scope>
    <source>
        <strain evidence="3">finn</strain>
    </source>
</reference>
<sequence length="355" mass="42086">MERVFGALSMDHPDIWWITKYRIHYKTGELDIKKSTIKDEESNNQVDQNIKKDSEKSSIESVKMKINIIENKQIINDTKSLSNPNKESIGRRIRYKRGEFDENSQYISKIQIQLCSSPLKNICNTYSVNDINRMNKLIDKKIQNILINAKTNIKLQKNNNNNNDKLSYIDNNEIYEYDFIKYIHNILIKNVQYGFSENGFTEYTIYGALVENRCVCEGFSEAFMVLAQRAKIYTILATSNAHQWNMVFLEGKWYALDITWDIPNYASYQTKELNKFTLSFNESEISTEKEDESFFLIGSNTIINEKTKMIFQNEPNHQFCQYVIYKYALGFRYPKLENNRYNPKSIYKKYIHIYY</sequence>
<name>A0A1Y1VAG9_9FUNG</name>
<comment type="caution">
    <text evidence="2">The sequence shown here is derived from an EMBL/GenBank/DDBJ whole genome shotgun (WGS) entry which is preliminary data.</text>
</comment>
<evidence type="ECO:0000313" key="2">
    <source>
        <dbReference type="EMBL" id="ORX51362.1"/>
    </source>
</evidence>
<protein>
    <recommendedName>
        <fullName evidence="1">Transglutaminase-like domain-containing protein</fullName>
    </recommendedName>
</protein>
<dbReference type="InterPro" id="IPR038765">
    <property type="entry name" value="Papain-like_cys_pep_sf"/>
</dbReference>
<keyword evidence="3" id="KW-1185">Reference proteome</keyword>